<evidence type="ECO:0000313" key="3">
    <source>
        <dbReference type="Proteomes" id="UP000664844"/>
    </source>
</evidence>
<proteinExistence type="predicted"/>
<feature type="coiled-coil region" evidence="1">
    <location>
        <begin position="123"/>
        <end position="150"/>
    </location>
</feature>
<protein>
    <submittedName>
        <fullName evidence="2">Uncharacterized protein</fullName>
    </submittedName>
</protein>
<gene>
    <name evidence="2" type="ORF">J0895_16395</name>
</gene>
<comment type="caution">
    <text evidence="2">The sequence shown here is derived from an EMBL/GenBank/DDBJ whole genome shotgun (WGS) entry which is preliminary data.</text>
</comment>
<evidence type="ECO:0000313" key="2">
    <source>
        <dbReference type="EMBL" id="MBO0350645.1"/>
    </source>
</evidence>
<dbReference type="RefSeq" id="WP_207089120.1">
    <property type="nucleotide sequence ID" value="NZ_JAFLQW010000436.1"/>
</dbReference>
<keyword evidence="1" id="KW-0175">Coiled coil</keyword>
<reference evidence="2 3" key="1">
    <citation type="submission" date="2021-03" db="EMBL/GenBank/DDBJ databases">
        <title>Metabolic Capacity of the Antarctic Cyanobacterium Phormidium pseudopriestleyi that Sustains Oxygenic Photosynthesis in the Presence of Hydrogen Sulfide.</title>
        <authorList>
            <person name="Lumian J.E."/>
            <person name="Jungblut A.D."/>
            <person name="Dillon M.L."/>
            <person name="Hawes I."/>
            <person name="Doran P.T."/>
            <person name="Mackey T.J."/>
            <person name="Dick G.J."/>
            <person name="Grettenberger C.L."/>
            <person name="Sumner D.Y."/>
        </authorList>
    </citation>
    <scope>NUCLEOTIDE SEQUENCE [LARGE SCALE GENOMIC DNA]</scope>
    <source>
        <strain evidence="2 3">FRX01</strain>
    </source>
</reference>
<dbReference type="Proteomes" id="UP000664844">
    <property type="component" value="Unassembled WGS sequence"/>
</dbReference>
<dbReference type="EMBL" id="JAFLQW010000436">
    <property type="protein sequence ID" value="MBO0350645.1"/>
    <property type="molecule type" value="Genomic_DNA"/>
</dbReference>
<sequence length="554" mass="62013">MITTDNSRGFLGSIGVKPLIDLTRRYSQKYSGSETQLKAAIVGTFTAIYPRETGCSPLMVTDTPDPFSRVREEAIAHPRELSLEKIEKIFSPPPSHGLISNSNPLSVASFPSQPQSLIGNTDLETNMKNLQLLDETIRNLEQEANLTRIKKLMLCLCQGTWENNADLLADWNLRDLIIEVCEATGTLDNLKFSLDGIVSNINKPQQYALVAKLLISTLGKFYEDGSTQSGLSNFPQPPDLANTLVIVSDFTNETDFDLPTPPESLGPITREKIFDLRLKVVQHTSPLRAKILIFSALDRLFEFNRDEDWLNLKKIQLDELLQQIYELCPSVEALESHLYETAKNLPEADENYQSAGVIVQYMTPLYSPIGKLPPLPDTLAPGSDRWNAAPRIQGTEENSSASHGFIPDEDDNDYSEILEQGDENSGMLSEVLPPICADSGTLNGSDRKFSLSGLKKIDPVQQKQELEKKLNLKVNQSVEEIVQFIENRLNHLEQEISDELEPLDIEDGISVKYETMGDFITQVKQATSQFLELLINLEEAERNQPIEREDNSTS</sequence>
<keyword evidence="3" id="KW-1185">Reference proteome</keyword>
<accession>A0ABS3FU57</accession>
<name>A0ABS3FU57_9CYAN</name>
<organism evidence="2 3">
    <name type="scientific">Phormidium pseudopriestleyi FRX01</name>
    <dbReference type="NCBI Taxonomy" id="1759528"/>
    <lineage>
        <taxon>Bacteria</taxon>
        <taxon>Bacillati</taxon>
        <taxon>Cyanobacteriota</taxon>
        <taxon>Cyanophyceae</taxon>
        <taxon>Oscillatoriophycideae</taxon>
        <taxon>Oscillatoriales</taxon>
        <taxon>Oscillatoriaceae</taxon>
        <taxon>Phormidium</taxon>
    </lineage>
</organism>
<evidence type="ECO:0000256" key="1">
    <source>
        <dbReference type="SAM" id="Coils"/>
    </source>
</evidence>